<accession>A0A1H6RTF6</accession>
<sequence>MIRPLGGPISGEFDGPRFPPAAPAFHLTRGAREAGQRFPGGFLQQG</sequence>
<evidence type="ECO:0000256" key="1">
    <source>
        <dbReference type="SAM" id="MobiDB-lite"/>
    </source>
</evidence>
<feature type="region of interest" description="Disordered" evidence="1">
    <location>
        <begin position="1"/>
        <end position="22"/>
    </location>
</feature>
<keyword evidence="3" id="KW-1185">Reference proteome</keyword>
<proteinExistence type="predicted"/>
<organism evidence="2 3">
    <name type="scientific">Paraburkholderia diazotrophica</name>
    <dbReference type="NCBI Taxonomy" id="667676"/>
    <lineage>
        <taxon>Bacteria</taxon>
        <taxon>Pseudomonadati</taxon>
        <taxon>Pseudomonadota</taxon>
        <taxon>Betaproteobacteria</taxon>
        <taxon>Burkholderiales</taxon>
        <taxon>Burkholderiaceae</taxon>
        <taxon>Paraburkholderia</taxon>
    </lineage>
</organism>
<dbReference type="STRING" id="667676.SAMN05192539_1002265"/>
<reference evidence="3" key="1">
    <citation type="submission" date="2016-10" db="EMBL/GenBank/DDBJ databases">
        <authorList>
            <person name="Varghese N."/>
            <person name="Submissions S."/>
        </authorList>
    </citation>
    <scope>NUCLEOTIDE SEQUENCE [LARGE SCALE GENOMIC DNA]</scope>
    <source>
        <strain evidence="3">LMG 26031</strain>
    </source>
</reference>
<evidence type="ECO:0000313" key="2">
    <source>
        <dbReference type="EMBL" id="SEI54472.1"/>
    </source>
</evidence>
<name>A0A1H6RTF6_9BURK</name>
<dbReference type="EMBL" id="FNYE01000002">
    <property type="protein sequence ID" value="SEI54472.1"/>
    <property type="molecule type" value="Genomic_DNA"/>
</dbReference>
<gene>
    <name evidence="2" type="ORF">SAMN05192539_1002265</name>
</gene>
<protein>
    <submittedName>
        <fullName evidence="2">Uncharacterized protein</fullName>
    </submittedName>
</protein>
<dbReference type="Proteomes" id="UP000198866">
    <property type="component" value="Unassembled WGS sequence"/>
</dbReference>
<evidence type="ECO:0000313" key="3">
    <source>
        <dbReference type="Proteomes" id="UP000198866"/>
    </source>
</evidence>
<dbReference type="AlphaFoldDB" id="A0A1H6RTF6"/>